<dbReference type="AlphaFoldDB" id="A0AAV9ZNB1"/>
<comment type="caution">
    <text evidence="1">The sequence shown here is derived from an EMBL/GenBank/DDBJ whole genome shotgun (WGS) entry which is preliminary data.</text>
</comment>
<proteinExistence type="predicted"/>
<gene>
    <name evidence="1" type="ORF">R3P38DRAFT_2456315</name>
</gene>
<evidence type="ECO:0000313" key="2">
    <source>
        <dbReference type="Proteomes" id="UP001362999"/>
    </source>
</evidence>
<feature type="non-terminal residue" evidence="1">
    <location>
        <position position="160"/>
    </location>
</feature>
<keyword evidence="2" id="KW-1185">Reference proteome</keyword>
<reference evidence="1 2" key="1">
    <citation type="journal article" date="2024" name="J Genomics">
        <title>Draft genome sequencing and assembly of Favolaschia claudopus CIRM-BRFM 2984 isolated from oak limbs.</title>
        <authorList>
            <person name="Navarro D."/>
            <person name="Drula E."/>
            <person name="Chaduli D."/>
            <person name="Cazenave R."/>
            <person name="Ahrendt S."/>
            <person name="Wang J."/>
            <person name="Lipzen A."/>
            <person name="Daum C."/>
            <person name="Barry K."/>
            <person name="Grigoriev I.V."/>
            <person name="Favel A."/>
            <person name="Rosso M.N."/>
            <person name="Martin F."/>
        </authorList>
    </citation>
    <scope>NUCLEOTIDE SEQUENCE [LARGE SCALE GENOMIC DNA]</scope>
    <source>
        <strain evidence="1 2">CIRM-BRFM 2984</strain>
    </source>
</reference>
<accession>A0AAV9ZNB1</accession>
<organism evidence="1 2">
    <name type="scientific">Favolaschia claudopus</name>
    <dbReference type="NCBI Taxonomy" id="2862362"/>
    <lineage>
        <taxon>Eukaryota</taxon>
        <taxon>Fungi</taxon>
        <taxon>Dikarya</taxon>
        <taxon>Basidiomycota</taxon>
        <taxon>Agaricomycotina</taxon>
        <taxon>Agaricomycetes</taxon>
        <taxon>Agaricomycetidae</taxon>
        <taxon>Agaricales</taxon>
        <taxon>Marasmiineae</taxon>
        <taxon>Mycenaceae</taxon>
        <taxon>Favolaschia</taxon>
    </lineage>
</organism>
<name>A0AAV9ZNB1_9AGAR</name>
<protein>
    <submittedName>
        <fullName evidence="1">Uncharacterized protein</fullName>
    </submittedName>
</protein>
<dbReference type="EMBL" id="JAWWNJ010000128">
    <property type="protein sequence ID" value="KAK6987821.1"/>
    <property type="molecule type" value="Genomic_DNA"/>
</dbReference>
<feature type="non-terminal residue" evidence="1">
    <location>
        <position position="1"/>
    </location>
</feature>
<sequence>DPLMPFGAVDGVLPGRTPEESIMFRDIMIRLTTSHRRWFWDDLAEGVAKIVSLKFTKDDIVAYGDKDGTQLVTYSLNQVHLEQFAQTALAVHQVLEGLYEFLDNKRSARFPLDPGWKILRGMEESYGRSTILMACATMQLRLERAMKRIDIFINSVRRVL</sequence>
<evidence type="ECO:0000313" key="1">
    <source>
        <dbReference type="EMBL" id="KAK6987821.1"/>
    </source>
</evidence>
<dbReference type="Proteomes" id="UP001362999">
    <property type="component" value="Unassembled WGS sequence"/>
</dbReference>